<dbReference type="PRINTS" id="PR01543">
    <property type="entry name" value="ANATRNSFRASE"/>
</dbReference>
<organism evidence="3 4">
    <name type="scientific">Cellulomonas alba</name>
    <dbReference type="NCBI Taxonomy" id="3053467"/>
    <lineage>
        <taxon>Bacteria</taxon>
        <taxon>Bacillati</taxon>
        <taxon>Actinomycetota</taxon>
        <taxon>Actinomycetes</taxon>
        <taxon>Micrococcales</taxon>
        <taxon>Cellulomonadaceae</taxon>
        <taxon>Cellulomonas</taxon>
    </lineage>
</organism>
<dbReference type="InterPro" id="IPR001447">
    <property type="entry name" value="Arylamine_N-AcTrfase"/>
</dbReference>
<dbReference type="Gene3D" id="3.30.2140.10">
    <property type="entry name" value="Arylamine N-acetyltransferase"/>
    <property type="match status" value="1"/>
</dbReference>
<dbReference type="EMBL" id="JAUCGQ010000001">
    <property type="protein sequence ID" value="MDM7854413.1"/>
    <property type="molecule type" value="Genomic_DNA"/>
</dbReference>
<evidence type="ECO:0000256" key="2">
    <source>
        <dbReference type="RuleBase" id="RU003452"/>
    </source>
</evidence>
<protein>
    <submittedName>
        <fullName evidence="3">Arylamine N-acetyltransferase</fullName>
    </submittedName>
</protein>
<dbReference type="PANTHER" id="PTHR11786">
    <property type="entry name" value="N-HYDROXYARYLAMINE O-ACETYLTRANSFERASE"/>
    <property type="match status" value="1"/>
</dbReference>
<evidence type="ECO:0000256" key="1">
    <source>
        <dbReference type="ARBA" id="ARBA00006547"/>
    </source>
</evidence>
<dbReference type="PANTHER" id="PTHR11786:SF0">
    <property type="entry name" value="ARYLAMINE N-ACETYLTRANSFERASE 4-RELATED"/>
    <property type="match status" value="1"/>
</dbReference>
<dbReference type="Proteomes" id="UP001529338">
    <property type="component" value="Unassembled WGS sequence"/>
</dbReference>
<dbReference type="Gene3D" id="2.40.128.150">
    <property type="entry name" value="Cysteine proteinases"/>
    <property type="match status" value="1"/>
</dbReference>
<dbReference type="Pfam" id="PF00797">
    <property type="entry name" value="Acetyltransf_2"/>
    <property type="match status" value="1"/>
</dbReference>
<accession>A0ABT7SE10</accession>
<dbReference type="SUPFAM" id="SSF54001">
    <property type="entry name" value="Cysteine proteinases"/>
    <property type="match status" value="1"/>
</dbReference>
<proteinExistence type="inferred from homology"/>
<dbReference type="InterPro" id="IPR038765">
    <property type="entry name" value="Papain-like_cys_pep_sf"/>
</dbReference>
<evidence type="ECO:0000313" key="3">
    <source>
        <dbReference type="EMBL" id="MDM7854413.1"/>
    </source>
</evidence>
<comment type="caution">
    <text evidence="3">The sequence shown here is derived from an EMBL/GenBank/DDBJ whole genome shotgun (WGS) entry which is preliminary data.</text>
</comment>
<name>A0ABT7SE10_9CELL</name>
<keyword evidence="4" id="KW-1185">Reference proteome</keyword>
<comment type="similarity">
    <text evidence="1 2">Belongs to the arylamine N-acetyltransferase family.</text>
</comment>
<sequence length="283" mass="30311">MAARDVAGSDGAAWDVAALDLDAYLARIGAQRPSAPDLAALTHVHRAHALTVPFENLDVLLGRGVSVALPDVQAKLVVARRGGYCYEHGLLLSAALSALGFAVTRRLARIGDPEVVARGRSHLVTLVELDGRAWLADTGFGSGLLEPVPLVDGLVTEQGGWAFRTVLGLDGGWRLQERSHEGSWSTHYTVPDEQTFPVDVEHANHVTSTSPHSRFVGQVVVQRKDDERARLLVGNRYTVLTPDAPPEHRVVAPEELGGLLAELGLLLTPDEIAVLVALPPRDA</sequence>
<dbReference type="RefSeq" id="WP_289454162.1">
    <property type="nucleotide sequence ID" value="NZ_JAUCGQ010000001.1"/>
</dbReference>
<gene>
    <name evidence="3" type="ORF">QRT04_05670</name>
</gene>
<reference evidence="3 4" key="1">
    <citation type="submission" date="2023-06" db="EMBL/GenBank/DDBJ databases">
        <title>Cellulomonas sp. MW4 Whole genome sequence.</title>
        <authorList>
            <person name="Park S."/>
        </authorList>
    </citation>
    <scope>NUCLEOTIDE SEQUENCE [LARGE SCALE GENOMIC DNA]</scope>
    <source>
        <strain evidence="3 4">MW4</strain>
    </source>
</reference>
<evidence type="ECO:0000313" key="4">
    <source>
        <dbReference type="Proteomes" id="UP001529338"/>
    </source>
</evidence>